<evidence type="ECO:0000313" key="10">
    <source>
        <dbReference type="EMBL" id="KAA9322696.1"/>
    </source>
</evidence>
<evidence type="ECO:0000313" key="12">
    <source>
        <dbReference type="Proteomes" id="UP000327236"/>
    </source>
</evidence>
<gene>
    <name evidence="11" type="ORF">AAC431_01625</name>
    <name evidence="10" type="ORF">F6H94_04760</name>
</gene>
<dbReference type="Gene3D" id="1.10.1760.20">
    <property type="match status" value="1"/>
</dbReference>
<organism evidence="10 12">
    <name type="scientific">Lactobacillus jensenii</name>
    <dbReference type="NCBI Taxonomy" id="109790"/>
    <lineage>
        <taxon>Bacteria</taxon>
        <taxon>Bacillati</taxon>
        <taxon>Bacillota</taxon>
        <taxon>Bacilli</taxon>
        <taxon>Lactobacillales</taxon>
        <taxon>Lactobacillaceae</taxon>
        <taxon>Lactobacillus</taxon>
    </lineage>
</organism>
<dbReference type="GO" id="GO:0005886">
    <property type="term" value="C:plasma membrane"/>
    <property type="evidence" value="ECO:0007669"/>
    <property type="project" value="UniProtKB-SubCell"/>
</dbReference>
<dbReference type="EMBL" id="VYWW01000017">
    <property type="protein sequence ID" value="KAA9322696.1"/>
    <property type="molecule type" value="Genomic_DNA"/>
</dbReference>
<dbReference type="InterPro" id="IPR024529">
    <property type="entry name" value="ECF_trnsprt_substrate-spec"/>
</dbReference>
<dbReference type="InterPro" id="IPR025720">
    <property type="entry name" value="RibU"/>
</dbReference>
<dbReference type="EMBL" id="JBBVUL010000002">
    <property type="protein sequence ID" value="MEL0564626.1"/>
    <property type="molecule type" value="Genomic_DNA"/>
</dbReference>
<feature type="transmembrane region" description="Helical" evidence="9">
    <location>
        <begin position="113"/>
        <end position="139"/>
    </location>
</feature>
<evidence type="ECO:0000313" key="13">
    <source>
        <dbReference type="Proteomes" id="UP001385848"/>
    </source>
</evidence>
<evidence type="ECO:0000256" key="5">
    <source>
        <dbReference type="ARBA" id="ARBA00022692"/>
    </source>
</evidence>
<dbReference type="AlphaFoldDB" id="A0A5N1IC99"/>
<comment type="function">
    <text evidence="8">Probably a riboflavin-binding protein that interacts with the energy-coupling factor (ECF) ABC-transporter complex.</text>
</comment>
<dbReference type="GeneID" id="31743164"/>
<evidence type="ECO:0000256" key="6">
    <source>
        <dbReference type="ARBA" id="ARBA00022989"/>
    </source>
</evidence>
<dbReference type="OrthoDB" id="9809216at2"/>
<feature type="transmembrane region" description="Helical" evidence="9">
    <location>
        <begin position="12"/>
        <end position="38"/>
    </location>
</feature>
<evidence type="ECO:0000256" key="8">
    <source>
        <dbReference type="PIRNR" id="PIRNR037778"/>
    </source>
</evidence>
<evidence type="ECO:0000256" key="7">
    <source>
        <dbReference type="ARBA" id="ARBA00023136"/>
    </source>
</evidence>
<dbReference type="Proteomes" id="UP000327236">
    <property type="component" value="Unassembled WGS sequence"/>
</dbReference>
<evidence type="ECO:0000256" key="1">
    <source>
        <dbReference type="ARBA" id="ARBA00004651"/>
    </source>
</evidence>
<evidence type="ECO:0000313" key="11">
    <source>
        <dbReference type="EMBL" id="MEL0564626.1"/>
    </source>
</evidence>
<evidence type="ECO:0000256" key="3">
    <source>
        <dbReference type="ARBA" id="ARBA00022448"/>
    </source>
</evidence>
<comment type="similarity">
    <text evidence="2 8">Belongs to the prokaryotic riboflavin transporter (P-RFT) (TC 2.A.87) family.</text>
</comment>
<evidence type="ECO:0000256" key="9">
    <source>
        <dbReference type="SAM" id="Phobius"/>
    </source>
</evidence>
<keyword evidence="5 9" id="KW-0812">Transmembrane</keyword>
<sequence length="190" mass="20761">MSESRSSLAKTLAAVMIGVIAFVVMKFEFPIIPLFPFLKMDFSDVIILIGSFLFGPVSGIGMAFIKCFLSLALSGFNILSLVGQLAAFIASVCYIVPLYMISKKNENKFVMQVAAVAVGTICLTVAMSLANIWLLMPMYAKFANFNFPATYILYGVVPFNVAKGIINGILAILVIKFVIPQLENFASKRF</sequence>
<name>A0A5N1IC99_LACJE</name>
<dbReference type="PIRSF" id="PIRSF037778">
    <property type="entry name" value="UCP037778_transp_RibU"/>
    <property type="match status" value="1"/>
</dbReference>
<evidence type="ECO:0000256" key="4">
    <source>
        <dbReference type="ARBA" id="ARBA00022475"/>
    </source>
</evidence>
<comment type="caution">
    <text evidence="10">The sequence shown here is derived from an EMBL/GenBank/DDBJ whole genome shotgun (WGS) entry which is preliminary data.</text>
</comment>
<keyword evidence="7 8" id="KW-0472">Membrane</keyword>
<feature type="transmembrane region" description="Helical" evidence="9">
    <location>
        <begin position="45"/>
        <end position="72"/>
    </location>
</feature>
<dbReference type="Proteomes" id="UP001385848">
    <property type="component" value="Unassembled WGS sequence"/>
</dbReference>
<evidence type="ECO:0000256" key="2">
    <source>
        <dbReference type="ARBA" id="ARBA00005540"/>
    </source>
</evidence>
<proteinExistence type="inferred from homology"/>
<dbReference type="Pfam" id="PF12822">
    <property type="entry name" value="ECF_trnsprt"/>
    <property type="match status" value="1"/>
</dbReference>
<accession>A0A5N1IC99</accession>
<keyword evidence="6 9" id="KW-1133">Transmembrane helix</keyword>
<feature type="transmembrane region" description="Helical" evidence="9">
    <location>
        <begin position="151"/>
        <end position="179"/>
    </location>
</feature>
<reference evidence="10 12" key="1">
    <citation type="submission" date="2019-09" db="EMBL/GenBank/DDBJ databases">
        <title>Draft genome sequence assemblies of isolates from the urinary tract.</title>
        <authorList>
            <person name="Mores C.R."/>
            <person name="Putonti C."/>
            <person name="Wolfe A.J."/>
        </authorList>
    </citation>
    <scope>NUCLEOTIDE SEQUENCE [LARGE SCALE GENOMIC DNA]</scope>
    <source>
        <strain evidence="10 12">UMB246</strain>
    </source>
</reference>
<dbReference type="GO" id="GO:0032217">
    <property type="term" value="F:riboflavin transmembrane transporter activity"/>
    <property type="evidence" value="ECO:0007669"/>
    <property type="project" value="UniProtKB-UniRule"/>
</dbReference>
<protein>
    <recommendedName>
        <fullName evidence="8">Riboflavin transporter</fullName>
    </recommendedName>
</protein>
<keyword evidence="4 8" id="KW-1003">Cell membrane</keyword>
<dbReference type="KEGG" id="lje:BUE77_05480"/>
<keyword evidence="13" id="KW-1185">Reference proteome</keyword>
<dbReference type="RefSeq" id="WP_006584588.1">
    <property type="nucleotide sequence ID" value="NZ_CATOUV010000001.1"/>
</dbReference>
<dbReference type="PANTHER" id="PTHR38438:SF1">
    <property type="entry name" value="RIBOFLAVIN TRANSPORTER RIBU"/>
    <property type="match status" value="1"/>
</dbReference>
<dbReference type="PANTHER" id="PTHR38438">
    <property type="entry name" value="RIBOFLAVIN TRANSPORTER RIBU"/>
    <property type="match status" value="1"/>
</dbReference>
<feature type="transmembrane region" description="Helical" evidence="9">
    <location>
        <begin position="78"/>
        <end position="101"/>
    </location>
</feature>
<keyword evidence="3 8" id="KW-0813">Transport</keyword>
<reference evidence="11 13" key="2">
    <citation type="submission" date="2024-04" db="EMBL/GenBank/DDBJ databases">
        <title>Three lactobacilli isolated from voided urine samples from females with type 2 diabetes.</title>
        <authorList>
            <person name="Kula A."/>
            <person name="Stegman N."/>
            <person name="Putonti C."/>
        </authorList>
    </citation>
    <scope>NUCLEOTIDE SEQUENCE [LARGE SCALE GENOMIC DNA]</scope>
    <source>
        <strain evidence="11 13">1855</strain>
    </source>
</reference>
<comment type="subcellular location">
    <subcellularLocation>
        <location evidence="1">Cell membrane</location>
        <topology evidence="1">Multi-pass membrane protein</topology>
    </subcellularLocation>
</comment>